<gene>
    <name evidence="1" type="ORF">ACOC_LOCUS9534</name>
</gene>
<dbReference type="WBParaSite" id="ACOC_0000953301-mRNA-1">
    <property type="protein sequence ID" value="ACOC_0000953301-mRNA-1"/>
    <property type="gene ID" value="ACOC_0000953301"/>
</dbReference>
<reference evidence="3" key="1">
    <citation type="submission" date="2016-04" db="UniProtKB">
        <authorList>
            <consortium name="WormBaseParasite"/>
        </authorList>
    </citation>
    <scope>IDENTIFICATION</scope>
</reference>
<keyword evidence="2" id="KW-1185">Reference proteome</keyword>
<accession>A0A158PK28</accession>
<dbReference type="Proteomes" id="UP000267027">
    <property type="component" value="Unassembled WGS sequence"/>
</dbReference>
<name>A0A158PK28_ANGCS</name>
<evidence type="ECO:0000313" key="3">
    <source>
        <dbReference type="WBParaSite" id="ACOC_0000953301-mRNA-1"/>
    </source>
</evidence>
<sequence>MPLDLEYNDNHTRLTETPPEFNGLISILNMQLFFLVNIAHFIKNFERLNVRNISFLKADVSETLFTLNGVNIFERFSYGYLDNMMNASELEREFLSENGYFEAFRLFDHIREFRSENAFFEAFRLFDHIRGFRSENAFFEAFRLFDHIRGFRSENAFFEAFRLFDHIRGFRSKNAFFETFRLFDHIRELRLENAFFETFRLFDNIREFRWESGFFEPFRLFDHIRGFRSESGFFEPFHLFDHIREFRLENAKPTIFACQEAMARPNITLGTTLKDTNDVVKTQVEFRYHGLTEYLIKN</sequence>
<organism evidence="3">
    <name type="scientific">Angiostrongylus costaricensis</name>
    <name type="common">Nematode worm</name>
    <dbReference type="NCBI Taxonomy" id="334426"/>
    <lineage>
        <taxon>Eukaryota</taxon>
        <taxon>Metazoa</taxon>
        <taxon>Ecdysozoa</taxon>
        <taxon>Nematoda</taxon>
        <taxon>Chromadorea</taxon>
        <taxon>Rhabditida</taxon>
        <taxon>Rhabditina</taxon>
        <taxon>Rhabditomorpha</taxon>
        <taxon>Strongyloidea</taxon>
        <taxon>Metastrongylidae</taxon>
        <taxon>Angiostrongylus</taxon>
    </lineage>
</organism>
<dbReference type="AlphaFoldDB" id="A0A158PK28"/>
<evidence type="ECO:0000313" key="1">
    <source>
        <dbReference type="EMBL" id="VDM61119.1"/>
    </source>
</evidence>
<reference evidence="1 2" key="2">
    <citation type="submission" date="2018-11" db="EMBL/GenBank/DDBJ databases">
        <authorList>
            <consortium name="Pathogen Informatics"/>
        </authorList>
    </citation>
    <scope>NUCLEOTIDE SEQUENCE [LARGE SCALE GENOMIC DNA]</scope>
    <source>
        <strain evidence="1 2">Costa Rica</strain>
    </source>
</reference>
<proteinExistence type="predicted"/>
<dbReference type="EMBL" id="UYYA01004313">
    <property type="protein sequence ID" value="VDM61119.1"/>
    <property type="molecule type" value="Genomic_DNA"/>
</dbReference>
<dbReference type="STRING" id="334426.A0A158PK28"/>
<protein>
    <submittedName>
        <fullName evidence="1 3">Uncharacterized protein</fullName>
    </submittedName>
</protein>
<evidence type="ECO:0000313" key="2">
    <source>
        <dbReference type="Proteomes" id="UP000267027"/>
    </source>
</evidence>